<proteinExistence type="predicted"/>
<reference evidence="5 6" key="1">
    <citation type="journal article" date="2021" name="Sci. Rep.">
        <title>The genome of the diatom Chaetoceros tenuissimus carries an ancient integrated fragment of an extant virus.</title>
        <authorList>
            <person name="Hongo Y."/>
            <person name="Kimura K."/>
            <person name="Takaki Y."/>
            <person name="Yoshida Y."/>
            <person name="Baba S."/>
            <person name="Kobayashi G."/>
            <person name="Nagasaki K."/>
            <person name="Hano T."/>
            <person name="Tomaru Y."/>
        </authorList>
    </citation>
    <scope>NUCLEOTIDE SEQUENCE [LARGE SCALE GENOMIC DNA]</scope>
    <source>
        <strain evidence="5 6">NIES-3715</strain>
    </source>
</reference>
<dbReference type="PANTHER" id="PTHR31906">
    <property type="entry name" value="PLASTID-LIPID-ASSOCIATED PROTEIN 4, CHLOROPLASTIC-RELATED"/>
    <property type="match status" value="1"/>
</dbReference>
<comment type="subcellular location">
    <subcellularLocation>
        <location evidence="1">Plastid</location>
    </subcellularLocation>
</comment>
<dbReference type="InterPro" id="IPR039633">
    <property type="entry name" value="PAP"/>
</dbReference>
<dbReference type="EMBL" id="BLLK01000045">
    <property type="protein sequence ID" value="GFH52162.1"/>
    <property type="molecule type" value="Genomic_DNA"/>
</dbReference>
<gene>
    <name evidence="5" type="ORF">CTEN210_08638</name>
</gene>
<keyword evidence="3" id="KW-0732">Signal</keyword>
<organism evidence="5 6">
    <name type="scientific">Chaetoceros tenuissimus</name>
    <dbReference type="NCBI Taxonomy" id="426638"/>
    <lineage>
        <taxon>Eukaryota</taxon>
        <taxon>Sar</taxon>
        <taxon>Stramenopiles</taxon>
        <taxon>Ochrophyta</taxon>
        <taxon>Bacillariophyta</taxon>
        <taxon>Coscinodiscophyceae</taxon>
        <taxon>Chaetocerotophycidae</taxon>
        <taxon>Chaetocerotales</taxon>
        <taxon>Chaetocerotaceae</taxon>
        <taxon>Chaetoceros</taxon>
    </lineage>
</organism>
<name>A0AAD3CU69_9STRA</name>
<comment type="caution">
    <text evidence="5">The sequence shown here is derived from an EMBL/GenBank/DDBJ whole genome shotgun (WGS) entry which is preliminary data.</text>
</comment>
<feature type="chain" id="PRO_5041945751" description="Plastid lipid-associated protein/fibrillin conserved domain-containing protein" evidence="3">
    <location>
        <begin position="22"/>
        <end position="287"/>
    </location>
</feature>
<sequence>MLLKLSHFAVISLCFFSQSNGFSHTHHRISIDRPSTNLFATVDSITDLKAEIEKSFLGTDRGLKATSQQQDMIDELVTKLENSCPLQEPARSPLMGGKWIVDYTTAPPPSNGQLGPFKGIARQIIDLEKGTYLNYLSVPGDINKEWLSATLEATFEEWDGVLLEDEESNEIIESEEMESDESQGQDNDSEDDNDNIFGLITSFFNGKASADQNNERSKDYGADSWKVDFKTLTIKAFGFKLVEKKFDEGTSRVWKMSYLDDSGTRVVRAGRTGKKEDDVLFYMSRED</sequence>
<evidence type="ECO:0000313" key="6">
    <source>
        <dbReference type="Proteomes" id="UP001054902"/>
    </source>
</evidence>
<dbReference type="InterPro" id="IPR006843">
    <property type="entry name" value="PAP/fibrillin_dom"/>
</dbReference>
<dbReference type="AlphaFoldDB" id="A0AAD3CU69"/>
<feature type="signal peptide" evidence="3">
    <location>
        <begin position="1"/>
        <end position="21"/>
    </location>
</feature>
<evidence type="ECO:0000313" key="5">
    <source>
        <dbReference type="EMBL" id="GFH52162.1"/>
    </source>
</evidence>
<keyword evidence="6" id="KW-1185">Reference proteome</keyword>
<dbReference type="GO" id="GO:0009536">
    <property type="term" value="C:plastid"/>
    <property type="evidence" value="ECO:0007669"/>
    <property type="project" value="UniProtKB-SubCell"/>
</dbReference>
<evidence type="ECO:0000256" key="1">
    <source>
        <dbReference type="ARBA" id="ARBA00004474"/>
    </source>
</evidence>
<evidence type="ECO:0000256" key="2">
    <source>
        <dbReference type="ARBA" id="ARBA00022640"/>
    </source>
</evidence>
<feature type="domain" description="Plastid lipid-associated protein/fibrillin conserved" evidence="4">
    <location>
        <begin position="47"/>
        <end position="167"/>
    </location>
</feature>
<protein>
    <recommendedName>
        <fullName evidence="4">Plastid lipid-associated protein/fibrillin conserved domain-containing protein</fullName>
    </recommendedName>
</protein>
<dbReference type="Pfam" id="PF04755">
    <property type="entry name" value="PAP_fibrillin"/>
    <property type="match status" value="1"/>
</dbReference>
<dbReference type="Proteomes" id="UP001054902">
    <property type="component" value="Unassembled WGS sequence"/>
</dbReference>
<evidence type="ECO:0000259" key="4">
    <source>
        <dbReference type="Pfam" id="PF04755"/>
    </source>
</evidence>
<accession>A0AAD3CU69</accession>
<evidence type="ECO:0000256" key="3">
    <source>
        <dbReference type="SAM" id="SignalP"/>
    </source>
</evidence>
<keyword evidence="2" id="KW-0934">Plastid</keyword>